<evidence type="ECO:0000256" key="10">
    <source>
        <dbReference type="ARBA" id="ARBA00022989"/>
    </source>
</evidence>
<dbReference type="EMBL" id="CP036261">
    <property type="protein sequence ID" value="QDS90186.1"/>
    <property type="molecule type" value="Genomic_DNA"/>
</dbReference>
<keyword evidence="12 16" id="KW-0472">Membrane</keyword>
<evidence type="ECO:0000256" key="4">
    <source>
        <dbReference type="ARBA" id="ARBA00022617"/>
    </source>
</evidence>
<keyword evidence="19" id="KW-0560">Oxidoreductase</keyword>
<evidence type="ECO:0000256" key="1">
    <source>
        <dbReference type="ARBA" id="ARBA00004141"/>
    </source>
</evidence>
<dbReference type="Pfam" id="PF00034">
    <property type="entry name" value="Cytochrom_C"/>
    <property type="match status" value="1"/>
</dbReference>
<dbReference type="InterPro" id="IPR002429">
    <property type="entry name" value="CcO_II-like_C"/>
</dbReference>
<dbReference type="GO" id="GO:0016491">
    <property type="term" value="F:oxidoreductase activity"/>
    <property type="evidence" value="ECO:0007669"/>
    <property type="project" value="UniProtKB-KW"/>
</dbReference>
<sequence length="351" mass="39988">MQTLQNLSFVLADVSDGFWFPKTASNFATEVDFMYKAILWISVAFFVPMMIYMGWAAFKFQKPKGEKAEGKATHNTALELAWSVGPCFLLIWMFYRGSVGYLDMRQPPSDAREVQVTAQKWSWLFDYGSGIMNPELHVVKDQPTKLIMRSKDVLHAMYIPAFRVKRDIVPGRYNTLWFTPTIGTESLTDDEMQWKSDDPEEAGNILNQGKYFDFYCAEYCGKDHSMMQGKIVVHETQDEYDAWLESANRRPDDQTPEQYGEFLYATRGCKGCHSADGTAGQCPTFLNSFGAEHEMVDGSKVSVDENYIRESILNPKAKVVKGYPPVMPSFQGQLNDDQIDSLVAYIKSLKK</sequence>
<evidence type="ECO:0000256" key="3">
    <source>
        <dbReference type="ARBA" id="ARBA00022448"/>
    </source>
</evidence>
<name>A0A517M5P3_9BACT</name>
<comment type="function">
    <text evidence="15">Subunits I and II form the functional core of the enzyme complex. Electrons originating in cytochrome c are transferred via heme a and Cu(A) to the binuclear center formed by heme a3 and Cu(B).</text>
</comment>
<dbReference type="PROSITE" id="PS51007">
    <property type="entry name" value="CYTC"/>
    <property type="match status" value="1"/>
</dbReference>
<evidence type="ECO:0000256" key="13">
    <source>
        <dbReference type="PROSITE-ProRule" id="PRU00433"/>
    </source>
</evidence>
<dbReference type="InterPro" id="IPR009056">
    <property type="entry name" value="Cyt_c-like_dom"/>
</dbReference>
<dbReference type="PRINTS" id="PR00605">
    <property type="entry name" value="CYTCHROMECIC"/>
</dbReference>
<proteinExistence type="inferred from homology"/>
<evidence type="ECO:0000256" key="12">
    <source>
        <dbReference type="ARBA" id="ARBA00023136"/>
    </source>
</evidence>
<accession>A0A517M5P3</accession>
<evidence type="ECO:0000256" key="11">
    <source>
        <dbReference type="ARBA" id="ARBA00023004"/>
    </source>
</evidence>
<dbReference type="GO" id="GO:0004129">
    <property type="term" value="F:cytochrome-c oxidase activity"/>
    <property type="evidence" value="ECO:0007669"/>
    <property type="project" value="UniProtKB-EC"/>
</dbReference>
<keyword evidence="10 16" id="KW-1133">Transmembrane helix</keyword>
<evidence type="ECO:0000259" key="17">
    <source>
        <dbReference type="PROSITE" id="PS50857"/>
    </source>
</evidence>
<dbReference type="InterPro" id="IPR036909">
    <property type="entry name" value="Cyt_c-like_dom_sf"/>
</dbReference>
<dbReference type="SUPFAM" id="SSF46626">
    <property type="entry name" value="Cytochrome c"/>
    <property type="match status" value="1"/>
</dbReference>
<keyword evidence="20" id="KW-1185">Reference proteome</keyword>
<reference evidence="19 20" key="1">
    <citation type="submission" date="2019-02" db="EMBL/GenBank/DDBJ databases">
        <title>Deep-cultivation of Planctomycetes and their phenomic and genomic characterization uncovers novel biology.</title>
        <authorList>
            <person name="Wiegand S."/>
            <person name="Jogler M."/>
            <person name="Boedeker C."/>
            <person name="Pinto D."/>
            <person name="Vollmers J."/>
            <person name="Rivas-Marin E."/>
            <person name="Kohn T."/>
            <person name="Peeters S.H."/>
            <person name="Heuer A."/>
            <person name="Rast P."/>
            <person name="Oberbeckmann S."/>
            <person name="Bunk B."/>
            <person name="Jeske O."/>
            <person name="Meyerdierks A."/>
            <person name="Storesund J.E."/>
            <person name="Kallscheuer N."/>
            <person name="Luecker S."/>
            <person name="Lage O.M."/>
            <person name="Pohl T."/>
            <person name="Merkel B.J."/>
            <person name="Hornburger P."/>
            <person name="Mueller R.-W."/>
            <person name="Bruemmer F."/>
            <person name="Labrenz M."/>
            <person name="Spormann A.M."/>
            <person name="Op den Camp H."/>
            <person name="Overmann J."/>
            <person name="Amann R."/>
            <person name="Jetten M.S.M."/>
            <person name="Mascher T."/>
            <person name="Medema M.H."/>
            <person name="Devos D.P."/>
            <person name="Kaster A.-K."/>
            <person name="Ovreas L."/>
            <person name="Rohde M."/>
            <person name="Galperin M.Y."/>
            <person name="Jogler C."/>
        </authorList>
    </citation>
    <scope>NUCLEOTIDE SEQUENCE [LARGE SCALE GENOMIC DNA]</scope>
    <source>
        <strain evidence="19 20">EC9</strain>
    </source>
</reference>
<evidence type="ECO:0000256" key="6">
    <source>
        <dbReference type="ARBA" id="ARBA00022692"/>
    </source>
</evidence>
<keyword evidence="15" id="KW-0186">Copper</keyword>
<keyword evidence="5 14" id="KW-0679">Respiratory chain</keyword>
<dbReference type="SUPFAM" id="SSF49503">
    <property type="entry name" value="Cupredoxins"/>
    <property type="match status" value="1"/>
</dbReference>
<keyword evidence="11 13" id="KW-0408">Iron</keyword>
<evidence type="ECO:0000256" key="7">
    <source>
        <dbReference type="ARBA" id="ARBA00022723"/>
    </source>
</evidence>
<feature type="transmembrane region" description="Helical" evidence="16">
    <location>
        <begin position="37"/>
        <end position="55"/>
    </location>
</feature>
<dbReference type="SUPFAM" id="SSF81464">
    <property type="entry name" value="Cytochrome c oxidase subunit II-like, transmembrane region"/>
    <property type="match status" value="1"/>
</dbReference>
<dbReference type="AlphaFoldDB" id="A0A517M5P3"/>
<keyword evidence="9 14" id="KW-0249">Electron transport</keyword>
<keyword evidence="7 13" id="KW-0479">Metal-binding</keyword>
<feature type="domain" description="Cytochrome oxidase subunit II copper A binding" evidence="17">
    <location>
        <begin position="109"/>
        <end position="246"/>
    </location>
</feature>
<dbReference type="InterPro" id="IPR036257">
    <property type="entry name" value="Cyt_c_oxidase_su2_TM_sf"/>
</dbReference>
<evidence type="ECO:0000259" key="18">
    <source>
        <dbReference type="PROSITE" id="PS51007"/>
    </source>
</evidence>
<dbReference type="GO" id="GO:0005506">
    <property type="term" value="F:iron ion binding"/>
    <property type="evidence" value="ECO:0007669"/>
    <property type="project" value="InterPro"/>
</dbReference>
<dbReference type="PANTHER" id="PTHR22888:SF9">
    <property type="entry name" value="CYTOCHROME C OXIDASE SUBUNIT 2"/>
    <property type="match status" value="1"/>
</dbReference>
<comment type="similarity">
    <text evidence="2 14">Belongs to the cytochrome c oxidase subunit 2 family.</text>
</comment>
<feature type="transmembrane region" description="Helical" evidence="16">
    <location>
        <begin position="76"/>
        <end position="95"/>
    </location>
</feature>
<feature type="domain" description="Cytochrome c" evidence="18">
    <location>
        <begin position="255"/>
        <end position="350"/>
    </location>
</feature>
<keyword evidence="3 14" id="KW-0813">Transport</keyword>
<dbReference type="KEGG" id="ruv:EC9_43930"/>
<dbReference type="OrthoDB" id="9773456at2"/>
<dbReference type="PANTHER" id="PTHR22888">
    <property type="entry name" value="CYTOCHROME C OXIDASE, SUBUNIT II"/>
    <property type="match status" value="1"/>
</dbReference>
<comment type="cofactor">
    <cofactor evidence="15">
        <name>Cu cation</name>
        <dbReference type="ChEBI" id="CHEBI:23378"/>
    </cofactor>
    <text evidence="15">Binds a copper A center.</text>
</comment>
<dbReference type="Proteomes" id="UP000319557">
    <property type="component" value="Chromosome"/>
</dbReference>
<dbReference type="Gene3D" id="2.60.40.420">
    <property type="entry name" value="Cupredoxins - blue copper proteins"/>
    <property type="match status" value="1"/>
</dbReference>
<dbReference type="PROSITE" id="PS50857">
    <property type="entry name" value="COX2_CUA"/>
    <property type="match status" value="1"/>
</dbReference>
<dbReference type="Gene3D" id="1.10.287.90">
    <property type="match status" value="1"/>
</dbReference>
<keyword evidence="8" id="KW-1278">Translocase</keyword>
<dbReference type="GO" id="GO:0005886">
    <property type="term" value="C:plasma membrane"/>
    <property type="evidence" value="ECO:0007669"/>
    <property type="project" value="UniProtKB-SubCell"/>
</dbReference>
<dbReference type="InterPro" id="IPR008168">
    <property type="entry name" value="Cyt_C_IC"/>
</dbReference>
<evidence type="ECO:0000256" key="5">
    <source>
        <dbReference type="ARBA" id="ARBA00022660"/>
    </source>
</evidence>
<evidence type="ECO:0000256" key="16">
    <source>
        <dbReference type="SAM" id="Phobius"/>
    </source>
</evidence>
<evidence type="ECO:0000256" key="15">
    <source>
        <dbReference type="RuleBase" id="RU004024"/>
    </source>
</evidence>
<dbReference type="InterPro" id="IPR045187">
    <property type="entry name" value="CcO_II"/>
</dbReference>
<protein>
    <recommendedName>
        <fullName evidence="15">Cytochrome c oxidase subunit 2</fullName>
        <ecNumber evidence="15">7.1.1.9</ecNumber>
    </recommendedName>
</protein>
<evidence type="ECO:0000256" key="9">
    <source>
        <dbReference type="ARBA" id="ARBA00022982"/>
    </source>
</evidence>
<dbReference type="RefSeq" id="WP_145287055.1">
    <property type="nucleotide sequence ID" value="NZ_CP036261.1"/>
</dbReference>
<organism evidence="19 20">
    <name type="scientific">Rosistilla ulvae</name>
    <dbReference type="NCBI Taxonomy" id="1930277"/>
    <lineage>
        <taxon>Bacteria</taxon>
        <taxon>Pseudomonadati</taxon>
        <taxon>Planctomycetota</taxon>
        <taxon>Planctomycetia</taxon>
        <taxon>Pirellulales</taxon>
        <taxon>Pirellulaceae</taxon>
        <taxon>Rosistilla</taxon>
    </lineage>
</organism>
<gene>
    <name evidence="19" type="primary">ctaC_2</name>
    <name evidence="19" type="ORF">EC9_43930</name>
</gene>
<dbReference type="InterPro" id="IPR008972">
    <property type="entry name" value="Cupredoxin"/>
</dbReference>
<evidence type="ECO:0000313" key="19">
    <source>
        <dbReference type="EMBL" id="QDS90186.1"/>
    </source>
</evidence>
<comment type="subcellular location">
    <subcellularLocation>
        <location evidence="14">Cell membrane</location>
        <topology evidence="14">Multi-pass membrane protein</topology>
    </subcellularLocation>
    <subcellularLocation>
        <location evidence="1">Membrane</location>
        <topology evidence="1">Multi-pass membrane protein</topology>
    </subcellularLocation>
</comment>
<dbReference type="Pfam" id="PF00116">
    <property type="entry name" value="COX2"/>
    <property type="match status" value="1"/>
</dbReference>
<evidence type="ECO:0000313" key="20">
    <source>
        <dbReference type="Proteomes" id="UP000319557"/>
    </source>
</evidence>
<evidence type="ECO:0000256" key="8">
    <source>
        <dbReference type="ARBA" id="ARBA00022967"/>
    </source>
</evidence>
<dbReference type="Pfam" id="PF02790">
    <property type="entry name" value="COX2_TM"/>
    <property type="match status" value="1"/>
</dbReference>
<evidence type="ECO:0000256" key="14">
    <source>
        <dbReference type="RuleBase" id="RU000456"/>
    </source>
</evidence>
<comment type="catalytic activity">
    <reaction evidence="15">
        <text>4 Fe(II)-[cytochrome c] + O2 + 8 H(+)(in) = 4 Fe(III)-[cytochrome c] + 2 H2O + 4 H(+)(out)</text>
        <dbReference type="Rhea" id="RHEA:11436"/>
        <dbReference type="Rhea" id="RHEA-COMP:10350"/>
        <dbReference type="Rhea" id="RHEA-COMP:14399"/>
        <dbReference type="ChEBI" id="CHEBI:15377"/>
        <dbReference type="ChEBI" id="CHEBI:15378"/>
        <dbReference type="ChEBI" id="CHEBI:15379"/>
        <dbReference type="ChEBI" id="CHEBI:29033"/>
        <dbReference type="ChEBI" id="CHEBI:29034"/>
        <dbReference type="EC" id="7.1.1.9"/>
    </reaction>
</comment>
<keyword evidence="4 13" id="KW-0349">Heme</keyword>
<dbReference type="GO" id="GO:0005507">
    <property type="term" value="F:copper ion binding"/>
    <property type="evidence" value="ECO:0007669"/>
    <property type="project" value="InterPro"/>
</dbReference>
<dbReference type="Gene3D" id="1.10.760.10">
    <property type="entry name" value="Cytochrome c-like domain"/>
    <property type="match status" value="1"/>
</dbReference>
<dbReference type="InterPro" id="IPR011759">
    <property type="entry name" value="Cyt_c_oxidase_su2_TM_dom"/>
</dbReference>
<dbReference type="GO" id="GO:0020037">
    <property type="term" value="F:heme binding"/>
    <property type="evidence" value="ECO:0007669"/>
    <property type="project" value="InterPro"/>
</dbReference>
<dbReference type="GO" id="GO:0042773">
    <property type="term" value="P:ATP synthesis coupled electron transport"/>
    <property type="evidence" value="ECO:0007669"/>
    <property type="project" value="TreeGrafter"/>
</dbReference>
<keyword evidence="6 14" id="KW-0812">Transmembrane</keyword>
<dbReference type="EC" id="7.1.1.9" evidence="15"/>
<evidence type="ECO:0000256" key="2">
    <source>
        <dbReference type="ARBA" id="ARBA00007866"/>
    </source>
</evidence>